<dbReference type="Proteomes" id="UP001497444">
    <property type="component" value="Chromosome 16"/>
</dbReference>
<dbReference type="PANTHER" id="PTHR43628:SF1">
    <property type="entry name" value="CHITIN SYNTHASE REGULATORY FACTOR 2-RELATED"/>
    <property type="match status" value="1"/>
</dbReference>
<dbReference type="InterPro" id="IPR052945">
    <property type="entry name" value="Mitotic_Regulator"/>
</dbReference>
<evidence type="ECO:0000313" key="2">
    <source>
        <dbReference type="Proteomes" id="UP001497444"/>
    </source>
</evidence>
<name>A0ABP0WE48_9BRYO</name>
<sequence length="141" mass="16048">MVFAAYNNGDHRPDRIVDGRMKLDWIQAQVKAGKHFGNWINQWRDFDKAFKLFSNAAEHRDPEALCRLGLCFEYGLGTEHNHQEAVRHYRLAITGRYASAYVELSCCYALGRGVPQSDDEAMNMLEKALEQQTSAGIVLLV</sequence>
<accession>A0ABP0WE48</accession>
<dbReference type="InterPro" id="IPR006597">
    <property type="entry name" value="Sel1-like"/>
</dbReference>
<dbReference type="SMART" id="SM00671">
    <property type="entry name" value="SEL1"/>
    <property type="match status" value="3"/>
</dbReference>
<reference evidence="1" key="1">
    <citation type="submission" date="2024-02" db="EMBL/GenBank/DDBJ databases">
        <authorList>
            <consortium name="ELIXIR-Norway"/>
            <consortium name="Elixir Norway"/>
        </authorList>
    </citation>
    <scope>NUCLEOTIDE SEQUENCE</scope>
</reference>
<proteinExistence type="predicted"/>
<dbReference type="Gene3D" id="1.25.40.10">
    <property type="entry name" value="Tetratricopeptide repeat domain"/>
    <property type="match status" value="1"/>
</dbReference>
<dbReference type="SUPFAM" id="SSF81901">
    <property type="entry name" value="HCP-like"/>
    <property type="match status" value="1"/>
</dbReference>
<dbReference type="EMBL" id="OZ020111">
    <property type="protein sequence ID" value="CAK9264176.1"/>
    <property type="molecule type" value="Genomic_DNA"/>
</dbReference>
<organism evidence="1 2">
    <name type="scientific">Sphagnum jensenii</name>
    <dbReference type="NCBI Taxonomy" id="128206"/>
    <lineage>
        <taxon>Eukaryota</taxon>
        <taxon>Viridiplantae</taxon>
        <taxon>Streptophyta</taxon>
        <taxon>Embryophyta</taxon>
        <taxon>Bryophyta</taxon>
        <taxon>Sphagnophytina</taxon>
        <taxon>Sphagnopsida</taxon>
        <taxon>Sphagnales</taxon>
        <taxon>Sphagnaceae</taxon>
        <taxon>Sphagnum</taxon>
    </lineage>
</organism>
<evidence type="ECO:0000313" key="1">
    <source>
        <dbReference type="EMBL" id="CAK9264176.1"/>
    </source>
</evidence>
<protein>
    <submittedName>
        <fullName evidence="1">Uncharacterized protein</fullName>
    </submittedName>
</protein>
<dbReference type="InterPro" id="IPR011990">
    <property type="entry name" value="TPR-like_helical_dom_sf"/>
</dbReference>
<gene>
    <name evidence="1" type="ORF">CSSPJE1EN1_LOCUS9654</name>
</gene>
<dbReference type="Pfam" id="PF08238">
    <property type="entry name" value="Sel1"/>
    <property type="match status" value="3"/>
</dbReference>
<keyword evidence="2" id="KW-1185">Reference proteome</keyword>
<dbReference type="PANTHER" id="PTHR43628">
    <property type="entry name" value="ACTIVATOR OF C KINASE PROTEIN 1-RELATED"/>
    <property type="match status" value="1"/>
</dbReference>